<comment type="caution">
    <text evidence="4">The sequence shown here is derived from an EMBL/GenBank/DDBJ whole genome shotgun (WGS) entry which is preliminary data.</text>
</comment>
<feature type="compositionally biased region" description="Polar residues" evidence="2">
    <location>
        <begin position="791"/>
        <end position="840"/>
    </location>
</feature>
<protein>
    <recommendedName>
        <fullName evidence="3">C2H2-type domain-containing protein</fullName>
    </recommendedName>
</protein>
<dbReference type="SMART" id="SM00355">
    <property type="entry name" value="ZnF_C2H2"/>
    <property type="match status" value="1"/>
</dbReference>
<keyword evidence="5" id="KW-1185">Reference proteome</keyword>
<dbReference type="PROSITE" id="PS00028">
    <property type="entry name" value="ZINC_FINGER_C2H2_1"/>
    <property type="match status" value="1"/>
</dbReference>
<evidence type="ECO:0000259" key="3">
    <source>
        <dbReference type="PROSITE" id="PS50157"/>
    </source>
</evidence>
<feature type="compositionally biased region" description="Low complexity" evidence="2">
    <location>
        <begin position="675"/>
        <end position="690"/>
    </location>
</feature>
<dbReference type="EMBL" id="CAXLJM020000028">
    <property type="protein sequence ID" value="CAL8096688.1"/>
    <property type="molecule type" value="Genomic_DNA"/>
</dbReference>
<dbReference type="PROSITE" id="PS50157">
    <property type="entry name" value="ZINC_FINGER_C2H2_2"/>
    <property type="match status" value="1"/>
</dbReference>
<sequence>MSQNLCLVCCYTFQEKRSRFISDEARQGFHKFSSDLGFSFQNKGKGQPKTSSLELPFGDAITVCGDCLSLIVLYVQRSSVQLEQEEKLEELQRAVVKALKDLSVVVNDVQTHINELHDIVRGGDESSLHKFVKKDASVGRGGEEAKSFREKILSVNNGSCCPIKAARLTQGYMDMILPTVSVQSDLVKVEPEDYVNPCDEMDYSDNSFGDELEKPCHQDVTTESFEDSTSYFGHGTTKSAREEPSFSKRNAGKLVTYCDAPGLQPQTESSDAESETNASDNDDAASNFSEDCVIPKRTMRRIRGRPPNRSTRGPGRPRKVKPEPLHHKANELSQSPEDWKNDLIGRILEQWGSLSEAVNQNSTDENGSKELENIAKEAEPSSPQEETVEIQDGNMQIIDGELQFRGIKVQIQEQQKALMCMRCGKKFKEDKVKTEFEIPVETVMRDHIITKHPPPKKRRRVIMEVTPYTSTTRSKVTYKIACKNLYTYTRRCRNSDGRGYYRCDARKANCGATILFVNGEYVRMKNGWTDDGFHTLHPPDPVRTEEQLVLGKAKEYSLSNPTMTIHEVFNKIVKDSNGNLPLPAKRLKRILHVSRYGHQRLPEEEKRNRVYHCPDCEKSCRDARGLARHIKTQHKSPLKPDGSSITELSSSDKFNGPSKLKRSPKRIDRKFKNEPLPSSSTSGAASSALGTPAGNQAPCGIFADSAQATNFVNRCITAIMQQVGIPVPPTNAVTPADRQVAPTSVASSTSSNSPTASGSPVPEPHESNSSSIPYPSTTQASSIQQRSSSSHPYNNQNPSQWNQFSIPSHGHPQTQGQFNLTSNNSHPNQLQLWPWNAGQQ</sequence>
<feature type="compositionally biased region" description="Low complexity" evidence="2">
    <location>
        <begin position="740"/>
        <end position="760"/>
    </location>
</feature>
<keyword evidence="1" id="KW-0863">Zinc-finger</keyword>
<feature type="compositionally biased region" description="Basic residues" evidence="2">
    <location>
        <begin position="659"/>
        <end position="669"/>
    </location>
</feature>
<feature type="region of interest" description="Disordered" evidence="2">
    <location>
        <begin position="217"/>
        <end position="246"/>
    </location>
</feature>
<feature type="compositionally biased region" description="Low complexity" evidence="2">
    <location>
        <begin position="776"/>
        <end position="790"/>
    </location>
</feature>
<evidence type="ECO:0000256" key="1">
    <source>
        <dbReference type="PROSITE-ProRule" id="PRU00042"/>
    </source>
</evidence>
<keyword evidence="1" id="KW-0479">Metal-binding</keyword>
<proteinExistence type="predicted"/>
<dbReference type="Proteomes" id="UP001642540">
    <property type="component" value="Unassembled WGS sequence"/>
</dbReference>
<keyword evidence="1" id="KW-0862">Zinc</keyword>
<feature type="domain" description="C2H2-type" evidence="3">
    <location>
        <begin position="611"/>
        <end position="639"/>
    </location>
</feature>
<evidence type="ECO:0000256" key="2">
    <source>
        <dbReference type="SAM" id="MobiDB-lite"/>
    </source>
</evidence>
<feature type="region of interest" description="Disordered" evidence="2">
    <location>
        <begin position="259"/>
        <end position="338"/>
    </location>
</feature>
<dbReference type="InterPro" id="IPR013087">
    <property type="entry name" value="Znf_C2H2_type"/>
</dbReference>
<organism evidence="4 5">
    <name type="scientific">Orchesella dallaii</name>
    <dbReference type="NCBI Taxonomy" id="48710"/>
    <lineage>
        <taxon>Eukaryota</taxon>
        <taxon>Metazoa</taxon>
        <taxon>Ecdysozoa</taxon>
        <taxon>Arthropoda</taxon>
        <taxon>Hexapoda</taxon>
        <taxon>Collembola</taxon>
        <taxon>Entomobryomorpha</taxon>
        <taxon>Entomobryoidea</taxon>
        <taxon>Orchesellidae</taxon>
        <taxon>Orchesellinae</taxon>
        <taxon>Orchesella</taxon>
    </lineage>
</organism>
<name>A0ABP1QCH2_9HEXA</name>
<feature type="compositionally biased region" description="Basic residues" evidence="2">
    <location>
        <begin position="297"/>
        <end position="306"/>
    </location>
</feature>
<feature type="region of interest" description="Disordered" evidence="2">
    <location>
        <begin position="631"/>
        <end position="690"/>
    </location>
</feature>
<evidence type="ECO:0000313" key="5">
    <source>
        <dbReference type="Proteomes" id="UP001642540"/>
    </source>
</evidence>
<feature type="compositionally biased region" description="Polar residues" evidence="2">
    <location>
        <begin position="643"/>
        <end position="653"/>
    </location>
</feature>
<feature type="compositionally biased region" description="Polar residues" evidence="2">
    <location>
        <begin position="219"/>
        <end position="231"/>
    </location>
</feature>
<feature type="compositionally biased region" description="Polar residues" evidence="2">
    <location>
        <begin position="264"/>
        <end position="289"/>
    </location>
</feature>
<feature type="region of interest" description="Disordered" evidence="2">
    <location>
        <begin position="730"/>
        <end position="840"/>
    </location>
</feature>
<gene>
    <name evidence="4" type="ORF">ODALV1_LOCUS9424</name>
</gene>
<evidence type="ECO:0000313" key="4">
    <source>
        <dbReference type="EMBL" id="CAL8096688.1"/>
    </source>
</evidence>
<feature type="compositionally biased region" description="Basic and acidic residues" evidence="2">
    <location>
        <begin position="320"/>
        <end position="330"/>
    </location>
</feature>
<reference evidence="4 5" key="1">
    <citation type="submission" date="2024-08" db="EMBL/GenBank/DDBJ databases">
        <authorList>
            <person name="Cucini C."/>
            <person name="Frati F."/>
        </authorList>
    </citation>
    <scope>NUCLEOTIDE SEQUENCE [LARGE SCALE GENOMIC DNA]</scope>
</reference>
<accession>A0ABP1QCH2</accession>